<dbReference type="PROSITE" id="PS00409">
    <property type="entry name" value="PROKAR_NTER_METHYL"/>
    <property type="match status" value="1"/>
</dbReference>
<keyword evidence="3" id="KW-1003">Cell membrane</keyword>
<comment type="caution">
    <text evidence="12">The sequence shown here is derived from an EMBL/GenBank/DDBJ whole genome shotgun (WGS) entry which is preliminary data.</text>
</comment>
<dbReference type="RefSeq" id="WP_339549210.1">
    <property type="nucleotide sequence ID" value="NZ_JBBHLD010000006.1"/>
</dbReference>
<dbReference type="Gene3D" id="3.55.40.10">
    <property type="entry name" value="minor pseudopilin epsh domain"/>
    <property type="match status" value="1"/>
</dbReference>
<keyword evidence="7" id="KW-1133">Transmembrane helix</keyword>
<evidence type="ECO:0000256" key="1">
    <source>
        <dbReference type="ARBA" id="ARBA00004377"/>
    </source>
</evidence>
<evidence type="ECO:0000256" key="4">
    <source>
        <dbReference type="ARBA" id="ARBA00022481"/>
    </source>
</evidence>
<dbReference type="InterPro" id="IPR049875">
    <property type="entry name" value="TypeII_GspH"/>
</dbReference>
<dbReference type="Pfam" id="PF12019">
    <property type="entry name" value="GspH"/>
    <property type="match status" value="1"/>
</dbReference>
<keyword evidence="13" id="KW-1185">Reference proteome</keyword>
<dbReference type="SUPFAM" id="SSF54523">
    <property type="entry name" value="Pili subunits"/>
    <property type="match status" value="1"/>
</dbReference>
<dbReference type="PRINTS" id="PR00885">
    <property type="entry name" value="BCTERIALGSPH"/>
</dbReference>
<evidence type="ECO:0000256" key="8">
    <source>
        <dbReference type="ARBA" id="ARBA00023136"/>
    </source>
</evidence>
<keyword evidence="8" id="KW-0472">Membrane</keyword>
<dbReference type="Pfam" id="PF07963">
    <property type="entry name" value="N_methyl"/>
    <property type="match status" value="1"/>
</dbReference>
<evidence type="ECO:0000256" key="7">
    <source>
        <dbReference type="ARBA" id="ARBA00022989"/>
    </source>
</evidence>
<evidence type="ECO:0000313" key="13">
    <source>
        <dbReference type="Proteomes" id="UP001377692"/>
    </source>
</evidence>
<dbReference type="InterPro" id="IPR002416">
    <property type="entry name" value="T2SS_protein-GspH"/>
</dbReference>
<evidence type="ECO:0000256" key="6">
    <source>
        <dbReference type="ARBA" id="ARBA00022692"/>
    </source>
</evidence>
<evidence type="ECO:0000256" key="3">
    <source>
        <dbReference type="ARBA" id="ARBA00022475"/>
    </source>
</evidence>
<evidence type="ECO:0000256" key="10">
    <source>
        <dbReference type="ARBA" id="ARBA00030775"/>
    </source>
</evidence>
<keyword evidence="6" id="KW-0812">Transmembrane</keyword>
<evidence type="ECO:0000259" key="11">
    <source>
        <dbReference type="Pfam" id="PF12019"/>
    </source>
</evidence>
<evidence type="ECO:0000313" key="12">
    <source>
        <dbReference type="EMBL" id="MEJ5904971.1"/>
    </source>
</evidence>
<keyword evidence="4" id="KW-0488">Methylation</keyword>
<protein>
    <recommendedName>
        <fullName evidence="2">Type II secretion system protein H</fullName>
    </recommendedName>
    <alternativeName>
        <fullName evidence="10">General secretion pathway protein H</fullName>
    </alternativeName>
</protein>
<sequence>MTLRRSRGFTLLELLLVMLLAGIALGMAGLAGGGDRQRLAYREAGLLLQVVQHARQQAVLEGQALGLRIDPHGYQLMLRAGQVWAAAGQRRAIELDLQLEIDGVAVVLHGAASGAQLVFASTDEYTPFSLHFHEAGVRLASLTS</sequence>
<dbReference type="NCBIfam" id="TIGR02532">
    <property type="entry name" value="IV_pilin_GFxxxE"/>
    <property type="match status" value="1"/>
</dbReference>
<dbReference type="EMBL" id="JBBHLD010000006">
    <property type="protein sequence ID" value="MEJ5904971.1"/>
    <property type="molecule type" value="Genomic_DNA"/>
</dbReference>
<dbReference type="InterPro" id="IPR045584">
    <property type="entry name" value="Pilin-like"/>
</dbReference>
<reference evidence="12 13" key="1">
    <citation type="submission" date="2024-02" db="EMBL/GenBank/DDBJ databases">
        <title>Identification of pathogenicity and growth-promoting functions of Pseudomonas putida variants.</title>
        <authorList>
            <person name="Sun J."/>
        </authorList>
    </citation>
    <scope>NUCLEOTIDE SEQUENCE [LARGE SCALE GENOMIC DNA]</scope>
    <source>
        <strain evidence="12 13">A04</strain>
    </source>
</reference>
<dbReference type="InterPro" id="IPR012902">
    <property type="entry name" value="N_methyl_site"/>
</dbReference>
<dbReference type="NCBIfam" id="TIGR01708">
    <property type="entry name" value="typeII_sec_gspH"/>
    <property type="match status" value="1"/>
</dbReference>
<accession>A0ABU8R5A5</accession>
<gene>
    <name evidence="12" type="primary">gspH</name>
    <name evidence="12" type="ORF">V7V80_09810</name>
</gene>
<comment type="subcellular location">
    <subcellularLocation>
        <location evidence="1">Cell inner membrane</location>
        <topology evidence="1">Single-pass membrane protein</topology>
    </subcellularLocation>
</comment>
<proteinExistence type="inferred from homology"/>
<comment type="similarity">
    <text evidence="9">Belongs to the GSP H family.</text>
</comment>
<evidence type="ECO:0000256" key="2">
    <source>
        <dbReference type="ARBA" id="ARBA00021549"/>
    </source>
</evidence>
<feature type="domain" description="General secretion pathway GspH" evidence="11">
    <location>
        <begin position="44"/>
        <end position="133"/>
    </location>
</feature>
<name>A0ABU8R5A5_9PSED</name>
<dbReference type="InterPro" id="IPR022346">
    <property type="entry name" value="T2SS_GspH"/>
</dbReference>
<keyword evidence="5" id="KW-0997">Cell inner membrane</keyword>
<evidence type="ECO:0000256" key="9">
    <source>
        <dbReference type="ARBA" id="ARBA00025772"/>
    </source>
</evidence>
<evidence type="ECO:0000256" key="5">
    <source>
        <dbReference type="ARBA" id="ARBA00022519"/>
    </source>
</evidence>
<dbReference type="Proteomes" id="UP001377692">
    <property type="component" value="Unassembled WGS sequence"/>
</dbReference>
<organism evidence="12 13">
    <name type="scientific">Pseudomonas kermanshahensis</name>
    <dbReference type="NCBI Taxonomy" id="2745482"/>
    <lineage>
        <taxon>Bacteria</taxon>
        <taxon>Pseudomonadati</taxon>
        <taxon>Pseudomonadota</taxon>
        <taxon>Gammaproteobacteria</taxon>
        <taxon>Pseudomonadales</taxon>
        <taxon>Pseudomonadaceae</taxon>
        <taxon>Pseudomonas</taxon>
    </lineage>
</organism>